<dbReference type="Proteomes" id="UP000292039">
    <property type="component" value="Unassembled WGS sequence"/>
</dbReference>
<dbReference type="NCBIfam" id="TIGR03862">
    <property type="entry name" value="flavo_PP4765"/>
    <property type="match status" value="1"/>
</dbReference>
<dbReference type="PANTHER" id="PTHR42887:SF1">
    <property type="entry name" value="BLR3961 PROTEIN"/>
    <property type="match status" value="1"/>
</dbReference>
<gene>
    <name evidence="6" type="ORF">EV679_0509</name>
</gene>
<organism evidence="6 7">
    <name type="scientific">Kerstersia gyiorum</name>
    <dbReference type="NCBI Taxonomy" id="206506"/>
    <lineage>
        <taxon>Bacteria</taxon>
        <taxon>Pseudomonadati</taxon>
        <taxon>Pseudomonadota</taxon>
        <taxon>Betaproteobacteria</taxon>
        <taxon>Burkholderiales</taxon>
        <taxon>Alcaligenaceae</taxon>
        <taxon>Kerstersia</taxon>
    </lineage>
</organism>
<feature type="domain" description="RsdA/BaiN/AoA(So)-like insert" evidence="5">
    <location>
        <begin position="215"/>
        <end position="378"/>
    </location>
</feature>
<dbReference type="InterPro" id="IPR036188">
    <property type="entry name" value="FAD/NAD-bd_sf"/>
</dbReference>
<keyword evidence="2" id="KW-0285">Flavoprotein</keyword>
<feature type="domain" description="RsdA/BaiN/AoA(So)-like Rossmann fold-like" evidence="4">
    <location>
        <begin position="28"/>
        <end position="430"/>
    </location>
</feature>
<dbReference type="AlphaFoldDB" id="A0A4Q7MWB1"/>
<dbReference type="Pfam" id="PF22780">
    <property type="entry name" value="HI0933_like_1st"/>
    <property type="match status" value="1"/>
</dbReference>
<evidence type="ECO:0000256" key="1">
    <source>
        <dbReference type="ARBA" id="ARBA00001974"/>
    </source>
</evidence>
<dbReference type="EMBL" id="SGWZ01000001">
    <property type="protein sequence ID" value="RZS73318.1"/>
    <property type="molecule type" value="Genomic_DNA"/>
</dbReference>
<accession>A0A4Q7MWB1</accession>
<sequence>MGVADKARCRRRRAAGTIIMDAEGKVARVAIVGAGPAGLMAAERLSAQGVAVDIYEAMPSPGRKFLLAGRGGLNLTHTEAHDAFVRRYGERAGEVGVWLAAFDAEAVRAWAAGLGVETFVGSSGRVFPNGMKAAPLLRAWLARLAAQGAHLHVRHRWQGWSEDGALRFSTPAGECKVVADAVVLALGGASWPRMGTNGSWAEWLRARGVAVAPWQAANAGFLLDWSEHFIERHAGEPLKDIAIAVPGTGDGAGDDSAALAWRRGECMATRYGLEGGLIYALGAALRQRLAHEEQPAFWLDLLPQRDAAWVEAEVRRPRGARSWSSHLQSRLGLKGVKMALLRECLPADVFTDPRRLAAAIKCLPVRLSGMRPVAEAISSAGGVEFSEVDRHGQLLRLPGVFCAGEMLDWEAPTGGYLLTACLAGGAVVAEGVSTWLRDRQGTGTPAPRD</sequence>
<name>A0A4Q7MWB1_9BURK</name>
<dbReference type="Gene3D" id="2.40.30.10">
    <property type="entry name" value="Translation factors"/>
    <property type="match status" value="1"/>
</dbReference>
<evidence type="ECO:0000256" key="2">
    <source>
        <dbReference type="ARBA" id="ARBA00022630"/>
    </source>
</evidence>
<dbReference type="NCBIfam" id="TIGR00275">
    <property type="entry name" value="aminoacetone oxidase family FAD-binding enzyme"/>
    <property type="match status" value="1"/>
</dbReference>
<evidence type="ECO:0000313" key="7">
    <source>
        <dbReference type="Proteomes" id="UP000292039"/>
    </source>
</evidence>
<dbReference type="PRINTS" id="PR00419">
    <property type="entry name" value="ADXRDTASE"/>
</dbReference>
<evidence type="ECO:0000313" key="6">
    <source>
        <dbReference type="EMBL" id="RZS73318.1"/>
    </source>
</evidence>
<dbReference type="Gene3D" id="3.50.50.60">
    <property type="entry name" value="FAD/NAD(P)-binding domain"/>
    <property type="match status" value="1"/>
</dbReference>
<evidence type="ECO:0000259" key="5">
    <source>
        <dbReference type="Pfam" id="PF22780"/>
    </source>
</evidence>
<comment type="cofactor">
    <cofactor evidence="1">
        <name>FAD</name>
        <dbReference type="ChEBI" id="CHEBI:57692"/>
    </cofactor>
</comment>
<dbReference type="InterPro" id="IPR022460">
    <property type="entry name" value="Flavoprotein_PP4765"/>
</dbReference>
<protein>
    <recommendedName>
        <fullName evidence="8">NAD(FAD)-utilizing dehydrogenase</fullName>
    </recommendedName>
</protein>
<dbReference type="SUPFAM" id="SSF160996">
    <property type="entry name" value="HI0933 insert domain-like"/>
    <property type="match status" value="1"/>
</dbReference>
<dbReference type="InterPro" id="IPR055178">
    <property type="entry name" value="RsdA/BaiN/AoA(So)-like_dom"/>
</dbReference>
<evidence type="ECO:0000256" key="3">
    <source>
        <dbReference type="ARBA" id="ARBA00022827"/>
    </source>
</evidence>
<dbReference type="Gene3D" id="1.10.8.260">
    <property type="entry name" value="HI0933 insert domain-like"/>
    <property type="match status" value="1"/>
</dbReference>
<reference evidence="6 7" key="1">
    <citation type="submission" date="2019-02" db="EMBL/GenBank/DDBJ databases">
        <title>Genomic Encyclopedia of Type Strains, Phase IV (KMG-IV): sequencing the most valuable type-strain genomes for metagenomic binning, comparative biology and taxonomic classification.</title>
        <authorList>
            <person name="Goeker M."/>
        </authorList>
    </citation>
    <scope>NUCLEOTIDE SEQUENCE [LARGE SCALE GENOMIC DNA]</scope>
    <source>
        <strain evidence="6 7">DSM 16618</strain>
    </source>
</reference>
<dbReference type="Pfam" id="PF03486">
    <property type="entry name" value="HI0933_like"/>
    <property type="match status" value="1"/>
</dbReference>
<dbReference type="PANTHER" id="PTHR42887">
    <property type="entry name" value="OS12G0638800 PROTEIN"/>
    <property type="match status" value="1"/>
</dbReference>
<proteinExistence type="predicted"/>
<dbReference type="InterPro" id="IPR057661">
    <property type="entry name" value="RsdA/BaiN/AoA(So)_Rossmann"/>
</dbReference>
<dbReference type="InterPro" id="IPR004792">
    <property type="entry name" value="BaiN-like"/>
</dbReference>
<keyword evidence="3" id="KW-0274">FAD</keyword>
<evidence type="ECO:0008006" key="8">
    <source>
        <dbReference type="Google" id="ProtNLM"/>
    </source>
</evidence>
<dbReference type="SUPFAM" id="SSF51905">
    <property type="entry name" value="FAD/NAD(P)-binding domain"/>
    <property type="match status" value="1"/>
</dbReference>
<comment type="caution">
    <text evidence="6">The sequence shown here is derived from an EMBL/GenBank/DDBJ whole genome shotgun (WGS) entry which is preliminary data.</text>
</comment>
<evidence type="ECO:0000259" key="4">
    <source>
        <dbReference type="Pfam" id="PF03486"/>
    </source>
</evidence>
<dbReference type="InterPro" id="IPR023166">
    <property type="entry name" value="BaiN-like_dom_sf"/>
</dbReference>